<evidence type="ECO:0000256" key="1">
    <source>
        <dbReference type="SAM" id="Phobius"/>
    </source>
</evidence>
<dbReference type="Proteomes" id="UP001174932">
    <property type="component" value="Unassembled WGS sequence"/>
</dbReference>
<keyword evidence="1" id="KW-0472">Membrane</keyword>
<keyword evidence="1" id="KW-1133">Transmembrane helix</keyword>
<dbReference type="InterPro" id="IPR036691">
    <property type="entry name" value="Endo/exonu/phosph_ase_sf"/>
</dbReference>
<organism evidence="3 4">
    <name type="scientific">Rhizobium alvei</name>
    <dbReference type="NCBI Taxonomy" id="1132659"/>
    <lineage>
        <taxon>Bacteria</taxon>
        <taxon>Pseudomonadati</taxon>
        <taxon>Pseudomonadota</taxon>
        <taxon>Alphaproteobacteria</taxon>
        <taxon>Hyphomicrobiales</taxon>
        <taxon>Rhizobiaceae</taxon>
        <taxon>Rhizobium/Agrobacterium group</taxon>
        <taxon>Rhizobium</taxon>
    </lineage>
</organism>
<protein>
    <submittedName>
        <fullName evidence="3">Endonuclease/exonuclease/phosphatase family protein</fullName>
    </submittedName>
</protein>
<name>A0ABT8YLM6_9HYPH</name>
<reference evidence="3" key="1">
    <citation type="journal article" date="2015" name="Int. J. Syst. Evol. Microbiol.">
        <title>Rhizobium alvei sp. nov., isolated from a freshwater river.</title>
        <authorList>
            <person name="Sheu S.Y."/>
            <person name="Huang H.W."/>
            <person name="Young C.C."/>
            <person name="Chen W.M."/>
        </authorList>
    </citation>
    <scope>NUCLEOTIDE SEQUENCE</scope>
    <source>
        <strain evidence="3">TNR-22</strain>
    </source>
</reference>
<keyword evidence="4" id="KW-1185">Reference proteome</keyword>
<reference evidence="3" key="2">
    <citation type="submission" date="2023-07" db="EMBL/GenBank/DDBJ databases">
        <authorList>
            <person name="Shen H."/>
        </authorList>
    </citation>
    <scope>NUCLEOTIDE SEQUENCE</scope>
    <source>
        <strain evidence="3">TNR-22</strain>
    </source>
</reference>
<keyword evidence="1" id="KW-0812">Transmembrane</keyword>
<evidence type="ECO:0000259" key="2">
    <source>
        <dbReference type="Pfam" id="PF03372"/>
    </source>
</evidence>
<accession>A0ABT8YLM6</accession>
<evidence type="ECO:0000313" key="4">
    <source>
        <dbReference type="Proteomes" id="UP001174932"/>
    </source>
</evidence>
<dbReference type="SUPFAM" id="SSF56219">
    <property type="entry name" value="DNase I-like"/>
    <property type="match status" value="1"/>
</dbReference>
<keyword evidence="3" id="KW-0540">Nuclease</keyword>
<dbReference type="EMBL" id="JAUOZU010000007">
    <property type="protein sequence ID" value="MDO6964238.1"/>
    <property type="molecule type" value="Genomic_DNA"/>
</dbReference>
<dbReference type="InterPro" id="IPR005135">
    <property type="entry name" value="Endo/exonuclease/phosphatase"/>
</dbReference>
<evidence type="ECO:0000313" key="3">
    <source>
        <dbReference type="EMBL" id="MDO6964238.1"/>
    </source>
</evidence>
<comment type="caution">
    <text evidence="3">The sequence shown here is derived from an EMBL/GenBank/DDBJ whole genome shotgun (WGS) entry which is preliminary data.</text>
</comment>
<dbReference type="GO" id="GO:0004519">
    <property type="term" value="F:endonuclease activity"/>
    <property type="evidence" value="ECO:0007669"/>
    <property type="project" value="UniProtKB-KW"/>
</dbReference>
<keyword evidence="3" id="KW-0255">Endonuclease</keyword>
<gene>
    <name evidence="3" type="ORF">Q4481_09735</name>
</gene>
<feature type="transmembrane region" description="Helical" evidence="1">
    <location>
        <begin position="37"/>
        <end position="56"/>
    </location>
</feature>
<feature type="transmembrane region" description="Helical" evidence="1">
    <location>
        <begin position="63"/>
        <end position="82"/>
    </location>
</feature>
<dbReference type="Gene3D" id="3.60.10.10">
    <property type="entry name" value="Endonuclease/exonuclease/phosphatase"/>
    <property type="match status" value="1"/>
</dbReference>
<keyword evidence="3" id="KW-0378">Hydrolase</keyword>
<feature type="domain" description="Endonuclease/exonuclease/phosphatase" evidence="2">
    <location>
        <begin position="99"/>
        <end position="285"/>
    </location>
</feature>
<dbReference type="RefSeq" id="WP_304376165.1">
    <property type="nucleotide sequence ID" value="NZ_JAUOZU010000007.1"/>
</dbReference>
<sequence>MRKTLSTIIATLATCLVLVLSARYVTGHWLFHTFASFQIQGAALAFLMAALGFLIYRNLYGFLLVLASVGLAVHGYMMLGSFRQPGLLDPDAKPLFRLMSVNIMGDNPHGKDVADAMINSGADVIFIQESAPIGPEIDRIKQTYPYRLGCGAKTITCDQSLWSKRPFVMAELKTASPIYRDRLLYASIDFDGRVVTFVNAHFTKPYFDGFLNHEMARVTQFIKPIAGPLILAGDFNSSILSPGVRNFMRVNGFMTAEKEPATWPVDFVEAGMAIDHVFVRNDMPLTLRFKSLHRLDDALGSNHFGLIADVVLEDQTLTYPPQ</sequence>
<dbReference type="Pfam" id="PF03372">
    <property type="entry name" value="Exo_endo_phos"/>
    <property type="match status" value="1"/>
</dbReference>
<proteinExistence type="predicted"/>